<dbReference type="InterPro" id="IPR011009">
    <property type="entry name" value="Kinase-like_dom_sf"/>
</dbReference>
<dbReference type="Pfam" id="PF01633">
    <property type="entry name" value="Choline_kinase"/>
    <property type="match status" value="1"/>
</dbReference>
<dbReference type="PANTHER" id="PTHR43584:SF5">
    <property type="entry name" value="PROTEIN LICC"/>
    <property type="match status" value="1"/>
</dbReference>
<dbReference type="Gene3D" id="3.90.1200.10">
    <property type="match status" value="1"/>
</dbReference>
<dbReference type="AlphaFoldDB" id="A0A9D1D586"/>
<feature type="domain" description="Nucleotidyl transferase" evidence="3">
    <location>
        <begin position="73"/>
        <end position="181"/>
    </location>
</feature>
<proteinExistence type="predicted"/>
<dbReference type="Gene3D" id="3.30.200.20">
    <property type="entry name" value="Phosphorylase Kinase, domain 1"/>
    <property type="match status" value="1"/>
</dbReference>
<dbReference type="InterPro" id="IPR029044">
    <property type="entry name" value="Nucleotide-diphossugar_trans"/>
</dbReference>
<dbReference type="InterPro" id="IPR005835">
    <property type="entry name" value="NTP_transferase_dom"/>
</dbReference>
<reference evidence="4" key="1">
    <citation type="submission" date="2020-10" db="EMBL/GenBank/DDBJ databases">
        <authorList>
            <person name="Gilroy R."/>
        </authorList>
    </citation>
    <scope>NUCLEOTIDE SEQUENCE</scope>
    <source>
        <strain evidence="4">CHK180-2868</strain>
    </source>
</reference>
<dbReference type="CDD" id="cd05151">
    <property type="entry name" value="ChoK-like"/>
    <property type="match status" value="1"/>
</dbReference>
<evidence type="ECO:0000256" key="1">
    <source>
        <dbReference type="ARBA" id="ARBA00022679"/>
    </source>
</evidence>
<dbReference type="GO" id="GO:0016779">
    <property type="term" value="F:nucleotidyltransferase activity"/>
    <property type="evidence" value="ECO:0007669"/>
    <property type="project" value="UniProtKB-KW"/>
</dbReference>
<dbReference type="PANTHER" id="PTHR43584">
    <property type="entry name" value="NUCLEOTIDYL TRANSFERASE"/>
    <property type="match status" value="1"/>
</dbReference>
<evidence type="ECO:0000256" key="2">
    <source>
        <dbReference type="ARBA" id="ARBA00022695"/>
    </source>
</evidence>
<evidence type="ECO:0000313" key="5">
    <source>
        <dbReference type="Proteomes" id="UP000824250"/>
    </source>
</evidence>
<dbReference type="Pfam" id="PF00483">
    <property type="entry name" value="NTP_transferase"/>
    <property type="match status" value="1"/>
</dbReference>
<dbReference type="Gene3D" id="3.90.550.10">
    <property type="entry name" value="Spore Coat Polysaccharide Biosynthesis Protein SpsA, Chain A"/>
    <property type="match status" value="1"/>
</dbReference>
<dbReference type="InterPro" id="IPR050065">
    <property type="entry name" value="GlmU-like"/>
</dbReference>
<keyword evidence="1 4" id="KW-0808">Transferase</keyword>
<gene>
    <name evidence="4" type="ORF">IAB28_05870</name>
</gene>
<keyword evidence="2" id="KW-0548">Nucleotidyltransferase</keyword>
<dbReference type="Pfam" id="PF13412">
    <property type="entry name" value="HTH_24"/>
    <property type="match status" value="1"/>
</dbReference>
<name>A0A9D1D586_9FIRM</name>
<protein>
    <submittedName>
        <fullName evidence="4">NTP transferase domain-containing protein</fullName>
    </submittedName>
</protein>
<sequence>MDRYGLLCRNIYENNKITQREMASALGLSLGTCNRLIREGQELHLFSYDSENASYSLMKKGVELLQAYRMDSAVILAAGFGSRFVPLTFETPKGLLEVFGERMIERQIRQLQEAGIMDITIVVGYLKEKFDYLIDKYGVKLLYNPEYHNKNTLATVYHARDCFKGKNTYLLSSDNWIRNNVYHTYECGAWYSSVYMEGNTSEWCLDFNKKGQLTGARIGGHDSWVMYGPVYLSKEFSEDFFPVLEAYYKTPGTEQMYWEQVLLDLLNGTVQEQLPEVREYNVPEIYINRQPADQIYEFENLEELRVFDEKYLHRSDSQAMELISSVLNVPESEITGLRCLKAGMTNKSFLFQVKGNSYICRIPGPGTELLINRRQEKASYDAVKDLGITEHVIYMNADTGYKISEYYEGARNCDARNPEDIRQCMALIRKLHHSGVHVEHTFDIRERIGFYESLCKGYESRLFEDYSDVRRHMNLLMDRLDKMGRTKVLSHIDSVCDNFLFLPSGELRLIDWEYAGMCDPLIDVSMCAIYSYYNDAEAENLLSVYLGRQANSEERFVYYSYIALGGFLWCLWAVYKSSIGEEFGEYTLTMYRYAKNYYKKIITSPEFLTIGL</sequence>
<dbReference type="SUPFAM" id="SSF53448">
    <property type="entry name" value="Nucleotide-diphospho-sugar transferases"/>
    <property type="match status" value="1"/>
</dbReference>
<organism evidence="4 5">
    <name type="scientific">Candidatus Copromonas faecavium</name>
    <name type="common">nom. illeg.</name>
    <dbReference type="NCBI Taxonomy" id="2840740"/>
    <lineage>
        <taxon>Bacteria</taxon>
        <taxon>Bacillati</taxon>
        <taxon>Bacillota</taxon>
        <taxon>Clostridia</taxon>
        <taxon>Lachnospirales</taxon>
        <taxon>Lachnospiraceae</taxon>
        <taxon>Candidatus Copromonas (nom. illeg.)</taxon>
    </lineage>
</organism>
<reference evidence="4" key="2">
    <citation type="journal article" date="2021" name="PeerJ">
        <title>Extensive microbial diversity within the chicken gut microbiome revealed by metagenomics and culture.</title>
        <authorList>
            <person name="Gilroy R."/>
            <person name="Ravi A."/>
            <person name="Getino M."/>
            <person name="Pursley I."/>
            <person name="Horton D.L."/>
            <person name="Alikhan N.F."/>
            <person name="Baker D."/>
            <person name="Gharbi K."/>
            <person name="Hall N."/>
            <person name="Watson M."/>
            <person name="Adriaenssens E.M."/>
            <person name="Foster-Nyarko E."/>
            <person name="Jarju S."/>
            <person name="Secka A."/>
            <person name="Antonio M."/>
            <person name="Oren A."/>
            <person name="Chaudhuri R.R."/>
            <person name="La Ragione R."/>
            <person name="Hildebrand F."/>
            <person name="Pallen M.J."/>
        </authorList>
    </citation>
    <scope>NUCLEOTIDE SEQUENCE</scope>
    <source>
        <strain evidence="4">CHK180-2868</strain>
    </source>
</reference>
<evidence type="ECO:0000313" key="4">
    <source>
        <dbReference type="EMBL" id="HIR05477.1"/>
    </source>
</evidence>
<dbReference type="SUPFAM" id="SSF56112">
    <property type="entry name" value="Protein kinase-like (PK-like)"/>
    <property type="match status" value="1"/>
</dbReference>
<comment type="caution">
    <text evidence="4">The sequence shown here is derived from an EMBL/GenBank/DDBJ whole genome shotgun (WGS) entry which is preliminary data.</text>
</comment>
<dbReference type="CDD" id="cd02523">
    <property type="entry name" value="PC_cytidylyltransferase"/>
    <property type="match status" value="1"/>
</dbReference>
<dbReference type="Proteomes" id="UP000824250">
    <property type="component" value="Unassembled WGS sequence"/>
</dbReference>
<dbReference type="EMBL" id="DVGC01000032">
    <property type="protein sequence ID" value="HIR05477.1"/>
    <property type="molecule type" value="Genomic_DNA"/>
</dbReference>
<accession>A0A9D1D586</accession>
<evidence type="ECO:0000259" key="3">
    <source>
        <dbReference type="Pfam" id="PF00483"/>
    </source>
</evidence>